<dbReference type="InterPro" id="IPR001638">
    <property type="entry name" value="Solute-binding_3/MltF_N"/>
</dbReference>
<dbReference type="SUPFAM" id="SSF53850">
    <property type="entry name" value="Periplasmic binding protein-like II"/>
    <property type="match status" value="1"/>
</dbReference>
<name>A0ABN2TLP4_9MICO</name>
<dbReference type="PANTHER" id="PTHR35936">
    <property type="entry name" value="MEMBRANE-BOUND LYTIC MUREIN TRANSGLYCOSYLASE F"/>
    <property type="match status" value="1"/>
</dbReference>
<dbReference type="Proteomes" id="UP001500755">
    <property type="component" value="Unassembled WGS sequence"/>
</dbReference>
<dbReference type="CDD" id="cd13530">
    <property type="entry name" value="PBP2_peptides_like"/>
    <property type="match status" value="1"/>
</dbReference>
<proteinExistence type="inferred from homology"/>
<comment type="subcellular location">
    <subcellularLocation>
        <location evidence="1">Cell envelope</location>
    </subcellularLocation>
</comment>
<dbReference type="PROSITE" id="PS01039">
    <property type="entry name" value="SBP_BACTERIAL_3"/>
    <property type="match status" value="1"/>
</dbReference>
<comment type="caution">
    <text evidence="6">The sequence shown here is derived from an EMBL/GenBank/DDBJ whole genome shotgun (WGS) entry which is preliminary data.</text>
</comment>
<dbReference type="Gene3D" id="3.40.190.10">
    <property type="entry name" value="Periplasmic binding protein-like II"/>
    <property type="match status" value="2"/>
</dbReference>
<evidence type="ECO:0000313" key="6">
    <source>
        <dbReference type="EMBL" id="GAA2013396.1"/>
    </source>
</evidence>
<dbReference type="EMBL" id="BAAANO010000029">
    <property type="protein sequence ID" value="GAA2013396.1"/>
    <property type="molecule type" value="Genomic_DNA"/>
</dbReference>
<evidence type="ECO:0000256" key="2">
    <source>
        <dbReference type="ARBA" id="ARBA00010333"/>
    </source>
</evidence>
<dbReference type="Pfam" id="PF00497">
    <property type="entry name" value="SBP_bac_3"/>
    <property type="match status" value="1"/>
</dbReference>
<evidence type="ECO:0000256" key="1">
    <source>
        <dbReference type="ARBA" id="ARBA00004196"/>
    </source>
</evidence>
<evidence type="ECO:0000256" key="4">
    <source>
        <dbReference type="RuleBase" id="RU003744"/>
    </source>
</evidence>
<evidence type="ECO:0000256" key="3">
    <source>
        <dbReference type="ARBA" id="ARBA00022729"/>
    </source>
</evidence>
<evidence type="ECO:0000259" key="5">
    <source>
        <dbReference type="SMART" id="SM00062"/>
    </source>
</evidence>
<feature type="domain" description="Solute-binding protein family 3/N-terminal" evidence="5">
    <location>
        <begin position="62"/>
        <end position="281"/>
    </location>
</feature>
<keyword evidence="7" id="KW-1185">Reference proteome</keyword>
<accession>A0ABN2TLP4</accession>
<dbReference type="PANTHER" id="PTHR35936:SF17">
    <property type="entry name" value="ARGININE-BINDING EXTRACELLULAR PROTEIN ARTP"/>
    <property type="match status" value="1"/>
</dbReference>
<sequence length="299" mass="30904">MKRSALKALSPTALSPTALVPTALALVGLLALTGCGGAASASGTEGAGGSEASGFTPVQEGKLTVCSEMPYEPFEFVNDAGETVGFDVDIATALADDLGLELEVISTSFEGIQSGVALDAGQCDLAMAGMAITEERATKMDFSKPILNDNLALMAHKDSGFTSIEDVTELKVGVQQATTSETVAEERGVVSPVQFEELGLLTQSVAAKQIDAGIANVSAINTATQQDPNLVLVEDLETGEVLGAAVKKGNTELLEAFESNMTDLRESGEYDAIVEEWFGAVADEARVTDEDLAAFGTGN</sequence>
<dbReference type="InterPro" id="IPR018313">
    <property type="entry name" value="SBP_3_CS"/>
</dbReference>
<dbReference type="PROSITE" id="PS51257">
    <property type="entry name" value="PROKAR_LIPOPROTEIN"/>
    <property type="match status" value="1"/>
</dbReference>
<protein>
    <recommendedName>
        <fullName evidence="5">Solute-binding protein family 3/N-terminal domain-containing protein</fullName>
    </recommendedName>
</protein>
<evidence type="ECO:0000313" key="7">
    <source>
        <dbReference type="Proteomes" id="UP001500755"/>
    </source>
</evidence>
<gene>
    <name evidence="6" type="ORF">GCM10009755_26340</name>
</gene>
<dbReference type="SMART" id="SM00062">
    <property type="entry name" value="PBPb"/>
    <property type="match status" value="1"/>
</dbReference>
<comment type="similarity">
    <text evidence="2 4">Belongs to the bacterial solute-binding protein 3 family.</text>
</comment>
<keyword evidence="3" id="KW-0732">Signal</keyword>
<organism evidence="6 7">
    <name type="scientific">Brevibacterium samyangense</name>
    <dbReference type="NCBI Taxonomy" id="366888"/>
    <lineage>
        <taxon>Bacteria</taxon>
        <taxon>Bacillati</taxon>
        <taxon>Actinomycetota</taxon>
        <taxon>Actinomycetes</taxon>
        <taxon>Micrococcales</taxon>
        <taxon>Brevibacteriaceae</taxon>
        <taxon>Brevibacterium</taxon>
    </lineage>
</organism>
<dbReference type="RefSeq" id="WP_344310404.1">
    <property type="nucleotide sequence ID" value="NZ_BAAANO010000029.1"/>
</dbReference>
<reference evidence="6 7" key="1">
    <citation type="journal article" date="2019" name="Int. J. Syst. Evol. Microbiol.">
        <title>The Global Catalogue of Microorganisms (GCM) 10K type strain sequencing project: providing services to taxonomists for standard genome sequencing and annotation.</title>
        <authorList>
            <consortium name="The Broad Institute Genomics Platform"/>
            <consortium name="The Broad Institute Genome Sequencing Center for Infectious Disease"/>
            <person name="Wu L."/>
            <person name="Ma J."/>
        </authorList>
    </citation>
    <scope>NUCLEOTIDE SEQUENCE [LARGE SCALE GENOMIC DNA]</scope>
    <source>
        <strain evidence="6 7">JCM 14546</strain>
    </source>
</reference>